<sequence>MITWTKITCEISAYKNCPSINCIS</sequence>
<organism evidence="1">
    <name type="scientific">Arundo donax</name>
    <name type="common">Giant reed</name>
    <name type="synonym">Donax arundinaceus</name>
    <dbReference type="NCBI Taxonomy" id="35708"/>
    <lineage>
        <taxon>Eukaryota</taxon>
        <taxon>Viridiplantae</taxon>
        <taxon>Streptophyta</taxon>
        <taxon>Embryophyta</taxon>
        <taxon>Tracheophyta</taxon>
        <taxon>Spermatophyta</taxon>
        <taxon>Magnoliopsida</taxon>
        <taxon>Liliopsida</taxon>
        <taxon>Poales</taxon>
        <taxon>Poaceae</taxon>
        <taxon>PACMAD clade</taxon>
        <taxon>Arundinoideae</taxon>
        <taxon>Arundineae</taxon>
        <taxon>Arundo</taxon>
    </lineage>
</organism>
<dbReference type="EMBL" id="GBRH01189408">
    <property type="protein sequence ID" value="JAE08488.1"/>
    <property type="molecule type" value="Transcribed_RNA"/>
</dbReference>
<protein>
    <submittedName>
        <fullName evidence="1">Uncharacterized protein</fullName>
    </submittedName>
</protein>
<name>A0A0A9FJN4_ARUDO</name>
<reference evidence="1" key="2">
    <citation type="journal article" date="2015" name="Data Brief">
        <title>Shoot transcriptome of the giant reed, Arundo donax.</title>
        <authorList>
            <person name="Barrero R.A."/>
            <person name="Guerrero F.D."/>
            <person name="Moolhuijzen P."/>
            <person name="Goolsby J.A."/>
            <person name="Tidwell J."/>
            <person name="Bellgard S.E."/>
            <person name="Bellgard M.I."/>
        </authorList>
    </citation>
    <scope>NUCLEOTIDE SEQUENCE</scope>
    <source>
        <tissue evidence="1">Shoot tissue taken approximately 20 cm above the soil surface</tissue>
    </source>
</reference>
<reference evidence="1" key="1">
    <citation type="submission" date="2014-09" db="EMBL/GenBank/DDBJ databases">
        <authorList>
            <person name="Magalhaes I.L.F."/>
            <person name="Oliveira U."/>
            <person name="Santos F.R."/>
            <person name="Vidigal T.H.D.A."/>
            <person name="Brescovit A.D."/>
            <person name="Santos A.J."/>
        </authorList>
    </citation>
    <scope>NUCLEOTIDE SEQUENCE</scope>
    <source>
        <tissue evidence="1">Shoot tissue taken approximately 20 cm above the soil surface</tissue>
    </source>
</reference>
<evidence type="ECO:0000313" key="1">
    <source>
        <dbReference type="EMBL" id="JAE08488.1"/>
    </source>
</evidence>
<dbReference type="AlphaFoldDB" id="A0A0A9FJN4"/>
<accession>A0A0A9FJN4</accession>
<proteinExistence type="predicted"/>